<accession>A0A336N034</accession>
<dbReference type="VEuPathDB" id="VectorBase:CSON007753"/>
<evidence type="ECO:0000259" key="1">
    <source>
        <dbReference type="SMART" id="SM00256"/>
    </source>
</evidence>
<dbReference type="EMBL" id="UFQT01002922">
    <property type="protein sequence ID" value="SSX34293.1"/>
    <property type="molecule type" value="Genomic_DNA"/>
</dbReference>
<proteinExistence type="predicted"/>
<dbReference type="SUPFAM" id="SSF52047">
    <property type="entry name" value="RNI-like"/>
    <property type="match status" value="2"/>
</dbReference>
<dbReference type="InterPro" id="IPR001810">
    <property type="entry name" value="F-box_dom"/>
</dbReference>
<dbReference type="Pfam" id="PF00646">
    <property type="entry name" value="F-box"/>
    <property type="match status" value="1"/>
</dbReference>
<dbReference type="InterPro" id="IPR032675">
    <property type="entry name" value="LRR_dom_sf"/>
</dbReference>
<dbReference type="SUPFAM" id="SSF81383">
    <property type="entry name" value="F-box domain"/>
    <property type="match status" value="1"/>
</dbReference>
<sequence>MPRTKKIKTMSINEYLFDDLLIEIFNNLTLKDQITCKIVCQRWLALLMTDYHFKHLRCLQLVSKVFTLEEISTILQSKYRFTSIVMDEQSYKVVPFHRMEHIWNFLGESVIDIKIKGLTDLDIYRLLKSFPLLKSLEMYGFNFTWVQDDIVPVFPHVEHLKVSNFFLVNDVQSLFGKLPKLKTVDYDIFNAGEADEGKPMVECFQKYPKFLKTLHWYDKSKEFDKIREDLLKLKNHNIDRLYYITDTDFKFLSKILEAQPRISQINVRSNAIPDLTRITSLDLSINSDSQFSLKPLAALTNLKKLYYKTVALCPIGHESFENDSVTDMQITMTGCECLKCIVVLLESFKGVENFHFIQKETSIPRDRLIYFMDHWPNLKKLIFNNRRCSEEIPGFELFPYSDENFPGMKYLSISEDIELYDNIHQRIPNLISLHFYINSESKSLDIITESVLPYLPELQHVLINFDETSAYHMTEEQNRKGFENVIKYSRKVEDLQLPILHGCLDMVHEATQLFKALPALMHIWFDQIRDGRIFVHRVYSRLDFLNDIQ</sequence>
<organism evidence="2">
    <name type="scientific">Culicoides sonorensis</name>
    <name type="common">Biting midge</name>
    <dbReference type="NCBI Taxonomy" id="179676"/>
    <lineage>
        <taxon>Eukaryota</taxon>
        <taxon>Metazoa</taxon>
        <taxon>Ecdysozoa</taxon>
        <taxon>Arthropoda</taxon>
        <taxon>Hexapoda</taxon>
        <taxon>Insecta</taxon>
        <taxon>Pterygota</taxon>
        <taxon>Neoptera</taxon>
        <taxon>Endopterygota</taxon>
        <taxon>Diptera</taxon>
        <taxon>Nematocera</taxon>
        <taxon>Chironomoidea</taxon>
        <taxon>Ceratopogonidae</taxon>
        <taxon>Ceratopogoninae</taxon>
        <taxon>Culicoides</taxon>
        <taxon>Monoculicoides</taxon>
    </lineage>
</organism>
<name>A0A336N034_CULSO</name>
<protein>
    <submittedName>
        <fullName evidence="2">CSON007753 protein</fullName>
    </submittedName>
</protein>
<dbReference type="Gene3D" id="1.20.1280.50">
    <property type="match status" value="1"/>
</dbReference>
<dbReference type="SMART" id="SM00256">
    <property type="entry name" value="FBOX"/>
    <property type="match status" value="1"/>
</dbReference>
<dbReference type="InterPro" id="IPR036047">
    <property type="entry name" value="F-box-like_dom_sf"/>
</dbReference>
<gene>
    <name evidence="2" type="primary">CSON007753</name>
</gene>
<evidence type="ECO:0000313" key="2">
    <source>
        <dbReference type="EMBL" id="SSX34293.1"/>
    </source>
</evidence>
<reference evidence="2" key="1">
    <citation type="submission" date="2018-07" db="EMBL/GenBank/DDBJ databases">
        <authorList>
            <person name="Quirk P.G."/>
            <person name="Krulwich T.A."/>
        </authorList>
    </citation>
    <scope>NUCLEOTIDE SEQUENCE</scope>
</reference>
<dbReference type="AlphaFoldDB" id="A0A336N034"/>
<dbReference type="Gene3D" id="3.80.10.10">
    <property type="entry name" value="Ribonuclease Inhibitor"/>
    <property type="match status" value="1"/>
</dbReference>
<feature type="domain" description="F-box" evidence="1">
    <location>
        <begin position="16"/>
        <end position="55"/>
    </location>
</feature>